<proteinExistence type="predicted"/>
<accession>A0AB37UFV1</accession>
<keyword evidence="2" id="KW-1185">Reference proteome</keyword>
<gene>
    <name evidence="1" type="ORF">DSM107010_42400</name>
</gene>
<dbReference type="Proteomes" id="UP000282574">
    <property type="component" value="Unassembled WGS sequence"/>
</dbReference>
<evidence type="ECO:0000313" key="2">
    <source>
        <dbReference type="Proteomes" id="UP000282574"/>
    </source>
</evidence>
<evidence type="ECO:0000313" key="1">
    <source>
        <dbReference type="EMBL" id="RUT10451.1"/>
    </source>
</evidence>
<name>A0AB37UFV1_9CYAN</name>
<comment type="caution">
    <text evidence="1">The sequence shown here is derived from an EMBL/GenBank/DDBJ whole genome shotgun (WGS) entry which is preliminary data.</text>
</comment>
<sequence>MTLKKAIKHRVTVGGMRKIVANGGLNLEMVVLYIKVYFLCNKQGILIIEIYYQ</sequence>
<reference evidence="1 2" key="1">
    <citation type="journal article" date="2019" name="Genome Biol. Evol.">
        <title>Day and night: Metabolic profiles and evolutionary relationships of six axenic non-marine cyanobacteria.</title>
        <authorList>
            <person name="Will S.E."/>
            <person name="Henke P."/>
            <person name="Boedeker C."/>
            <person name="Huang S."/>
            <person name="Brinkmann H."/>
            <person name="Rohde M."/>
            <person name="Jarek M."/>
            <person name="Friedl T."/>
            <person name="Seufert S."/>
            <person name="Schumacher M."/>
            <person name="Overmann J."/>
            <person name="Neumann-Schaal M."/>
            <person name="Petersen J."/>
        </authorList>
    </citation>
    <scope>NUCLEOTIDE SEQUENCE [LARGE SCALE GENOMIC DNA]</scope>
    <source>
        <strain evidence="1 2">SAG 39.79</strain>
    </source>
</reference>
<dbReference type="EMBL" id="RSCK01000042">
    <property type="protein sequence ID" value="RUT10451.1"/>
    <property type="molecule type" value="Genomic_DNA"/>
</dbReference>
<dbReference type="AlphaFoldDB" id="A0AB37UFV1"/>
<protein>
    <submittedName>
        <fullName evidence="1">Uncharacterized protein</fullName>
    </submittedName>
</protein>
<organism evidence="1 2">
    <name type="scientific">Chroococcidiopsis cubana SAG 39.79</name>
    <dbReference type="NCBI Taxonomy" id="388085"/>
    <lineage>
        <taxon>Bacteria</taxon>
        <taxon>Bacillati</taxon>
        <taxon>Cyanobacteriota</taxon>
        <taxon>Cyanophyceae</taxon>
        <taxon>Chroococcidiopsidales</taxon>
        <taxon>Chroococcidiopsidaceae</taxon>
        <taxon>Chroococcidiopsis</taxon>
    </lineage>
</organism>